<dbReference type="CDD" id="cd23763">
    <property type="entry name" value="ASKHA_ATPase_ROK"/>
    <property type="match status" value="1"/>
</dbReference>
<dbReference type="InterPro" id="IPR043129">
    <property type="entry name" value="ATPase_NBD"/>
</dbReference>
<dbReference type="PANTHER" id="PTHR18964:SF149">
    <property type="entry name" value="BIFUNCTIONAL UDP-N-ACETYLGLUCOSAMINE 2-EPIMERASE_N-ACETYLMANNOSAMINE KINASE"/>
    <property type="match status" value="1"/>
</dbReference>
<dbReference type="InterPro" id="IPR036390">
    <property type="entry name" value="WH_DNA-bd_sf"/>
</dbReference>
<dbReference type="Gene3D" id="1.10.10.10">
    <property type="entry name" value="Winged helix-like DNA-binding domain superfamily/Winged helix DNA-binding domain"/>
    <property type="match status" value="1"/>
</dbReference>
<comment type="similarity">
    <text evidence="2">Belongs to the ROK (NagC/XylR) family.</text>
</comment>
<dbReference type="InterPro" id="IPR036388">
    <property type="entry name" value="WH-like_DNA-bd_sf"/>
</dbReference>
<keyword evidence="3" id="KW-0119">Carbohydrate metabolism</keyword>
<evidence type="ECO:0000256" key="1">
    <source>
        <dbReference type="ARBA" id="ARBA00002486"/>
    </source>
</evidence>
<dbReference type="SUPFAM" id="SSF46785">
    <property type="entry name" value="Winged helix' DNA-binding domain"/>
    <property type="match status" value="1"/>
</dbReference>
<gene>
    <name evidence="4" type="ORF">FDG31_08640</name>
</gene>
<dbReference type="GO" id="GO:0042732">
    <property type="term" value="P:D-xylose metabolic process"/>
    <property type="evidence" value="ECO:0007669"/>
    <property type="project" value="UniProtKB-KW"/>
</dbReference>
<dbReference type="Gene3D" id="3.30.420.40">
    <property type="match status" value="1"/>
</dbReference>
<dbReference type="SUPFAM" id="SSF53067">
    <property type="entry name" value="Actin-like ATPase domain"/>
    <property type="match status" value="1"/>
</dbReference>
<proteinExistence type="inferred from homology"/>
<comment type="function">
    <text evidence="1">Transcriptional repressor of xylose-utilizing enzymes.</text>
</comment>
<name>A0A6B4RUY3_CLOBO</name>
<sequence length="327" mass="37289">MANSGTIKNININNIRNILDSNKSMTKSDIARYTGLSFPTVSNTIEYLLEKGEVIDCGLKDSSGGRCAKNYSLNPMYLVSLSLYLEGFEIYWFITDHCGNKIQDGRENCKNKILKCIEDIIISMKLNYSQLASIMIGIASNINSGKITSHMEYEELYDIDVIKYLKDKYEIPINIENDMKVAARGYWARHENKDIQAVASIYMGKNGMGSNMVIDGKIWSGTSNFAGEIHYLPISGDSKKYPMYEFNDIDINIVQYYGKIIQSYIALINPNLIVLYSNSYIIDKLEEIKFYCKCRIPENAMPKIIISDEFIEDYEYGLSKMANELID</sequence>
<evidence type="ECO:0000313" key="4">
    <source>
        <dbReference type="EMBL" id="NFV26246.1"/>
    </source>
</evidence>
<evidence type="ECO:0000313" key="5">
    <source>
        <dbReference type="Proteomes" id="UP000486903"/>
    </source>
</evidence>
<dbReference type="Proteomes" id="UP000486903">
    <property type="component" value="Unassembled WGS sequence"/>
</dbReference>
<dbReference type="Pfam" id="PF00480">
    <property type="entry name" value="ROK"/>
    <property type="match status" value="1"/>
</dbReference>
<comment type="caution">
    <text evidence="4">The sequence shown here is derived from an EMBL/GenBank/DDBJ whole genome shotgun (WGS) entry which is preliminary data.</text>
</comment>
<dbReference type="RefSeq" id="WP_003373635.1">
    <property type="nucleotide sequence ID" value="NZ_JACBBA010000001.1"/>
</dbReference>
<reference evidence="4 5" key="1">
    <citation type="submission" date="2019-04" db="EMBL/GenBank/DDBJ databases">
        <title>Genome sequencing of Clostridium botulinum Groups I-IV and Clostridium butyricum.</title>
        <authorList>
            <person name="Brunt J."/>
            <person name="Van Vliet A.H.M."/>
            <person name="Stringer S.C."/>
            <person name="Carter A.T."/>
            <person name="Peck M.W."/>
        </authorList>
    </citation>
    <scope>NUCLEOTIDE SEQUENCE [LARGE SCALE GENOMIC DNA]</scope>
    <source>
        <strain evidence="4 5">BL81</strain>
    </source>
</reference>
<organism evidence="4 5">
    <name type="scientific">Clostridium botulinum</name>
    <dbReference type="NCBI Taxonomy" id="1491"/>
    <lineage>
        <taxon>Bacteria</taxon>
        <taxon>Bacillati</taxon>
        <taxon>Bacillota</taxon>
        <taxon>Clostridia</taxon>
        <taxon>Eubacteriales</taxon>
        <taxon>Clostridiaceae</taxon>
        <taxon>Clostridium</taxon>
    </lineage>
</organism>
<accession>A0A6B4RUY3</accession>
<dbReference type="AlphaFoldDB" id="A0A6B4RUY3"/>
<keyword evidence="3" id="KW-0859">Xylose metabolism</keyword>
<protein>
    <submittedName>
        <fullName evidence="4">ROK family transcriptional regulator</fullName>
    </submittedName>
</protein>
<dbReference type="InterPro" id="IPR000600">
    <property type="entry name" value="ROK"/>
</dbReference>
<dbReference type="EMBL" id="SXFB01000004">
    <property type="protein sequence ID" value="NFV26246.1"/>
    <property type="molecule type" value="Genomic_DNA"/>
</dbReference>
<evidence type="ECO:0000256" key="2">
    <source>
        <dbReference type="ARBA" id="ARBA00006479"/>
    </source>
</evidence>
<evidence type="ECO:0000256" key="3">
    <source>
        <dbReference type="ARBA" id="ARBA00022629"/>
    </source>
</evidence>
<dbReference type="PANTHER" id="PTHR18964">
    <property type="entry name" value="ROK (REPRESSOR, ORF, KINASE) FAMILY"/>
    <property type="match status" value="1"/>
</dbReference>